<evidence type="ECO:0000313" key="5">
    <source>
        <dbReference type="Proteomes" id="UP000679779"/>
    </source>
</evidence>
<keyword evidence="5" id="KW-1185">Reference proteome</keyword>
<dbReference type="AlphaFoldDB" id="A0A920CBW0"/>
<keyword evidence="1" id="KW-0175">Coiled coil</keyword>
<sequence length="148" mass="17053">MKKRQWRMDAALLRTAVIFFCLACAPFPAGSAASANYFEDFYNGVEKFSGLPGEVNELKKSYEQTLDELDRAKQSAKAYEEQNAKLLEQNRELAQTVNQLKDESDSKDAKARKFKNMLIAVVLLVAGYFIGIRVLRFFMRRSNRKLRR</sequence>
<dbReference type="RefSeq" id="WP_160043768.1">
    <property type="nucleotide sequence ID" value="NZ_BORQ01000007.1"/>
</dbReference>
<evidence type="ECO:0000256" key="2">
    <source>
        <dbReference type="SAM" id="Phobius"/>
    </source>
</evidence>
<feature type="coiled-coil region" evidence="1">
    <location>
        <begin position="55"/>
        <end position="110"/>
    </location>
</feature>
<reference evidence="4" key="1">
    <citation type="submission" date="2021-03" db="EMBL/GenBank/DDBJ databases">
        <title>Antimicrobial resistance genes in bacteria isolated from Japanese honey, and their potential for conferring macrolide and lincosamide resistance in the American foulbrood pathogen Paenibacillus larvae.</title>
        <authorList>
            <person name="Okamoto M."/>
            <person name="Kumagai M."/>
            <person name="Kanamori H."/>
            <person name="Takamatsu D."/>
        </authorList>
    </citation>
    <scope>NUCLEOTIDE SEQUENCE</scope>
    <source>
        <strain evidence="4">J2TS6</strain>
    </source>
</reference>
<proteinExistence type="predicted"/>
<evidence type="ECO:0000256" key="3">
    <source>
        <dbReference type="SAM" id="SignalP"/>
    </source>
</evidence>
<keyword evidence="2" id="KW-1133">Transmembrane helix</keyword>
<evidence type="ECO:0000256" key="1">
    <source>
        <dbReference type="SAM" id="Coils"/>
    </source>
</evidence>
<feature type="transmembrane region" description="Helical" evidence="2">
    <location>
        <begin position="117"/>
        <end position="138"/>
    </location>
</feature>
<keyword evidence="2" id="KW-0472">Membrane</keyword>
<accession>A0A920CBW0</accession>
<comment type="caution">
    <text evidence="4">The sequence shown here is derived from an EMBL/GenBank/DDBJ whole genome shotgun (WGS) entry which is preliminary data.</text>
</comment>
<organism evidence="4 5">
    <name type="scientific">Paenibacillus albilobatus</name>
    <dbReference type="NCBI Taxonomy" id="2716884"/>
    <lineage>
        <taxon>Bacteria</taxon>
        <taxon>Bacillati</taxon>
        <taxon>Bacillota</taxon>
        <taxon>Bacilli</taxon>
        <taxon>Bacillales</taxon>
        <taxon>Paenibacillaceae</taxon>
        <taxon>Paenibacillus</taxon>
    </lineage>
</organism>
<keyword evidence="2" id="KW-0812">Transmembrane</keyword>
<dbReference type="Proteomes" id="UP000679779">
    <property type="component" value="Unassembled WGS sequence"/>
</dbReference>
<dbReference type="EMBL" id="BORQ01000007">
    <property type="protein sequence ID" value="GIO33865.1"/>
    <property type="molecule type" value="Genomic_DNA"/>
</dbReference>
<feature type="chain" id="PRO_5038875893" evidence="3">
    <location>
        <begin position="32"/>
        <end position="148"/>
    </location>
</feature>
<feature type="signal peptide" evidence="3">
    <location>
        <begin position="1"/>
        <end position="31"/>
    </location>
</feature>
<evidence type="ECO:0000313" key="4">
    <source>
        <dbReference type="EMBL" id="GIO33865.1"/>
    </source>
</evidence>
<gene>
    <name evidence="4" type="ORF">J2TS6_50060</name>
</gene>
<keyword evidence="3" id="KW-0732">Signal</keyword>
<protein>
    <submittedName>
        <fullName evidence="4">Uncharacterized protein</fullName>
    </submittedName>
</protein>
<name>A0A920CBW0_9BACL</name>